<dbReference type="PANTHER" id="PTHR13946">
    <property type="entry name" value="DNA-DIRECTED RNA POLYMERASE I,II,III"/>
    <property type="match status" value="1"/>
</dbReference>
<dbReference type="InterPro" id="IPR036603">
    <property type="entry name" value="RBP11-like"/>
</dbReference>
<dbReference type="HAMAP" id="MF_00261">
    <property type="entry name" value="RNApol_arch_Rpo11"/>
    <property type="match status" value="1"/>
</dbReference>
<evidence type="ECO:0000256" key="3">
    <source>
        <dbReference type="ARBA" id="ARBA00022695"/>
    </source>
</evidence>
<evidence type="ECO:0000256" key="6">
    <source>
        <dbReference type="HAMAP-Rule" id="MF_00261"/>
    </source>
</evidence>
<dbReference type="PANTHER" id="PTHR13946:SF28">
    <property type="entry name" value="DNA-DIRECTED RNA POLYMERASES I AND III SUBUNIT RPAC2"/>
    <property type="match status" value="1"/>
</dbReference>
<evidence type="ECO:0000256" key="1">
    <source>
        <dbReference type="ARBA" id="ARBA00022478"/>
    </source>
</evidence>
<dbReference type="CDD" id="cd06927">
    <property type="entry name" value="RNAP_L"/>
    <property type="match status" value="1"/>
</dbReference>
<dbReference type="GO" id="GO:0006351">
    <property type="term" value="P:DNA-templated transcription"/>
    <property type="evidence" value="ECO:0007669"/>
    <property type="project" value="UniProtKB-UniRule"/>
</dbReference>
<comment type="subcellular location">
    <subcellularLocation>
        <location evidence="6">Cytoplasm</location>
    </subcellularLocation>
</comment>
<sequence length="90" mass="10133">MEIAVEKESQDYLELRIMGEDHTLGNLLANRLRQVKGVLLATYFLPHPLKDEIILRISTDGSISPKEAINKAIEDVISLGNSFIKDLEKI</sequence>
<reference evidence="8 9" key="1">
    <citation type="submission" date="2020-02" db="EMBL/GenBank/DDBJ databases">
        <title>Comparative genome analysis reveals the metabolism and evolution of the thermophilic archaeal genus Metallosphaera.</title>
        <authorList>
            <person name="Jiang C."/>
        </authorList>
    </citation>
    <scope>NUCLEOTIDE SEQUENCE [LARGE SCALE GENOMIC DNA]</scope>
    <source>
        <strain evidence="8 9">Ric-A</strain>
    </source>
</reference>
<accession>A0A6N0NTL1</accession>
<feature type="domain" description="DNA-directed RNA polymerase RBP11-like dimerisation" evidence="7">
    <location>
        <begin position="13"/>
        <end position="84"/>
    </location>
</feature>
<keyword evidence="9" id="KW-1185">Reference proteome</keyword>
<comment type="similarity">
    <text evidence="5 6">Belongs to the archaeal Rpo11/eukaryotic RPB11/RPC19 RNA polymerase subunit family.</text>
</comment>
<dbReference type="Pfam" id="PF13656">
    <property type="entry name" value="RNA_pol_L_2"/>
    <property type="match status" value="1"/>
</dbReference>
<dbReference type="GO" id="GO:0003677">
    <property type="term" value="F:DNA binding"/>
    <property type="evidence" value="ECO:0007669"/>
    <property type="project" value="InterPro"/>
</dbReference>
<keyword evidence="4 6" id="KW-0804">Transcription</keyword>
<evidence type="ECO:0000313" key="8">
    <source>
        <dbReference type="EMBL" id="QKQ99456.1"/>
    </source>
</evidence>
<dbReference type="InterPro" id="IPR008193">
    <property type="entry name" value="RNA_pol_Rpb11_13-16kDa_CS"/>
</dbReference>
<gene>
    <name evidence="6" type="primary">rpo11</name>
    <name evidence="6" type="synonym">rpoL</name>
    <name evidence="8" type="ORF">GWK48_02760</name>
</gene>
<dbReference type="AlphaFoldDB" id="A0A6N0NTL1"/>
<keyword evidence="2 6" id="KW-0808">Transferase</keyword>
<dbReference type="GO" id="GO:0003899">
    <property type="term" value="F:DNA-directed RNA polymerase activity"/>
    <property type="evidence" value="ECO:0007669"/>
    <property type="project" value="UniProtKB-UniRule"/>
</dbReference>
<dbReference type="SUPFAM" id="SSF55257">
    <property type="entry name" value="RBP11-like subunits of RNA polymerase"/>
    <property type="match status" value="1"/>
</dbReference>
<evidence type="ECO:0000256" key="2">
    <source>
        <dbReference type="ARBA" id="ARBA00022679"/>
    </source>
</evidence>
<dbReference type="GO" id="GO:0046983">
    <property type="term" value="F:protein dimerization activity"/>
    <property type="evidence" value="ECO:0007669"/>
    <property type="project" value="InterPro"/>
</dbReference>
<dbReference type="GO" id="GO:0000428">
    <property type="term" value="C:DNA-directed RNA polymerase complex"/>
    <property type="evidence" value="ECO:0007669"/>
    <property type="project" value="UniProtKB-KW"/>
</dbReference>
<dbReference type="Gene3D" id="3.30.1360.10">
    <property type="entry name" value="RNA polymerase, RBP11-like subunit"/>
    <property type="match status" value="1"/>
</dbReference>
<dbReference type="GO" id="GO:0005737">
    <property type="term" value="C:cytoplasm"/>
    <property type="evidence" value="ECO:0007669"/>
    <property type="project" value="UniProtKB-SubCell"/>
</dbReference>
<dbReference type="Proteomes" id="UP000509301">
    <property type="component" value="Chromosome"/>
</dbReference>
<dbReference type="KEGG" id="mten:GWK48_02760"/>
<dbReference type="GeneID" id="55640834"/>
<dbReference type="PROSITE" id="PS01154">
    <property type="entry name" value="RNA_POL_L_13KD"/>
    <property type="match status" value="1"/>
</dbReference>
<dbReference type="InterPro" id="IPR022905">
    <property type="entry name" value="Rpo11-like"/>
</dbReference>
<organism evidence="8 9">
    <name type="scientific">Metallosphaera tengchongensis</name>
    <dbReference type="NCBI Taxonomy" id="1532350"/>
    <lineage>
        <taxon>Archaea</taxon>
        <taxon>Thermoproteota</taxon>
        <taxon>Thermoprotei</taxon>
        <taxon>Sulfolobales</taxon>
        <taxon>Sulfolobaceae</taxon>
        <taxon>Metallosphaera</taxon>
    </lineage>
</organism>
<protein>
    <recommendedName>
        <fullName evidence="6">DNA-directed RNA polymerase subunit Rpo11</fullName>
        <ecNumber evidence="6">2.7.7.6</ecNumber>
    </recommendedName>
    <alternativeName>
        <fullName evidence="6">DNA-directed RNA polymerase subunit L</fullName>
    </alternativeName>
</protein>
<dbReference type="InterPro" id="IPR009025">
    <property type="entry name" value="RBP11-like_dimer"/>
</dbReference>
<comment type="function">
    <text evidence="6">DNA-dependent RNA polymerase (RNAP) catalyzes the transcription of DNA into RNA using the four ribonucleoside triphosphates as substrates.</text>
</comment>
<dbReference type="RefSeq" id="WP_174629368.1">
    <property type="nucleotide sequence ID" value="NZ_CP049074.1"/>
</dbReference>
<keyword evidence="3 6" id="KW-0548">Nucleotidyltransferase</keyword>
<keyword evidence="1 6" id="KW-0240">DNA-directed RNA polymerase</keyword>
<dbReference type="EC" id="2.7.7.6" evidence="6"/>
<name>A0A6N0NTL1_9CREN</name>
<dbReference type="NCBIfam" id="NF002233">
    <property type="entry name" value="PRK01146.1-1"/>
    <property type="match status" value="1"/>
</dbReference>
<comment type="catalytic activity">
    <reaction evidence="6">
        <text>RNA(n) + a ribonucleoside 5'-triphosphate = RNA(n+1) + diphosphate</text>
        <dbReference type="Rhea" id="RHEA:21248"/>
        <dbReference type="Rhea" id="RHEA-COMP:14527"/>
        <dbReference type="Rhea" id="RHEA-COMP:17342"/>
        <dbReference type="ChEBI" id="CHEBI:33019"/>
        <dbReference type="ChEBI" id="CHEBI:61557"/>
        <dbReference type="ChEBI" id="CHEBI:140395"/>
        <dbReference type="EC" id="2.7.7.6"/>
    </reaction>
</comment>
<proteinExistence type="inferred from homology"/>
<evidence type="ECO:0000313" key="9">
    <source>
        <dbReference type="Proteomes" id="UP000509301"/>
    </source>
</evidence>
<dbReference type="EMBL" id="CP049074">
    <property type="protein sequence ID" value="QKQ99456.1"/>
    <property type="molecule type" value="Genomic_DNA"/>
</dbReference>
<evidence type="ECO:0000259" key="7">
    <source>
        <dbReference type="Pfam" id="PF13656"/>
    </source>
</evidence>
<keyword evidence="6" id="KW-0963">Cytoplasm</keyword>
<comment type="subunit">
    <text evidence="6">Part of the RNA polymerase complex.</text>
</comment>
<evidence type="ECO:0000256" key="5">
    <source>
        <dbReference type="ARBA" id="ARBA00025751"/>
    </source>
</evidence>
<dbReference type="OrthoDB" id="24205at2157"/>
<evidence type="ECO:0000256" key="4">
    <source>
        <dbReference type="ARBA" id="ARBA00023163"/>
    </source>
</evidence>